<protein>
    <submittedName>
        <fullName evidence="1">RusA family crossover junction endodeoxyribonuclease</fullName>
    </submittedName>
</protein>
<evidence type="ECO:0000313" key="2">
    <source>
        <dbReference type="Proteomes" id="UP001268577"/>
    </source>
</evidence>
<dbReference type="GO" id="GO:0006281">
    <property type="term" value="P:DNA repair"/>
    <property type="evidence" value="ECO:0007669"/>
    <property type="project" value="InterPro"/>
</dbReference>
<name>A0AAW8U634_9ENTE</name>
<dbReference type="EMBL" id="JARQBZ010000038">
    <property type="protein sequence ID" value="MDT2835130.1"/>
    <property type="molecule type" value="Genomic_DNA"/>
</dbReference>
<gene>
    <name evidence="1" type="ORF">P7H70_13905</name>
</gene>
<dbReference type="Gene3D" id="3.30.1330.70">
    <property type="entry name" value="Holliday junction resolvase RusA"/>
    <property type="match status" value="1"/>
</dbReference>
<organism evidence="1 2">
    <name type="scientific">Vagococcus carniphilus</name>
    <dbReference type="NCBI Taxonomy" id="218144"/>
    <lineage>
        <taxon>Bacteria</taxon>
        <taxon>Bacillati</taxon>
        <taxon>Bacillota</taxon>
        <taxon>Bacilli</taxon>
        <taxon>Lactobacillales</taxon>
        <taxon>Enterococcaceae</taxon>
        <taxon>Vagococcus</taxon>
    </lineage>
</organism>
<dbReference type="SUPFAM" id="SSF103084">
    <property type="entry name" value="Holliday junction resolvase RusA"/>
    <property type="match status" value="1"/>
</dbReference>
<proteinExistence type="predicted"/>
<accession>A0AAW8U634</accession>
<dbReference type="AlphaFoldDB" id="A0AAW8U634"/>
<dbReference type="Pfam" id="PF05866">
    <property type="entry name" value="RusA"/>
    <property type="match status" value="1"/>
</dbReference>
<comment type="caution">
    <text evidence="1">The sequence shown here is derived from an EMBL/GenBank/DDBJ whole genome shotgun (WGS) entry which is preliminary data.</text>
</comment>
<dbReference type="GO" id="GO:0000287">
    <property type="term" value="F:magnesium ion binding"/>
    <property type="evidence" value="ECO:0007669"/>
    <property type="project" value="InterPro"/>
</dbReference>
<sequence>MYDSKRSKDNKAFIASCAVQVKPKAPLDCDLEVEIIFYRELLKSFSKKKIEQALAGQIRPSTKPDIDNYVKAVFDGINGIIWKDDARVVDLKTSKYYSDRSRTEVIVRTLDSQQETFF</sequence>
<dbReference type="RefSeq" id="WP_311985712.1">
    <property type="nucleotide sequence ID" value="NZ_JARQBZ010000038.1"/>
</dbReference>
<dbReference type="InterPro" id="IPR008822">
    <property type="entry name" value="Endonuclease_RusA-like"/>
</dbReference>
<dbReference type="InterPro" id="IPR036614">
    <property type="entry name" value="RusA-like_sf"/>
</dbReference>
<dbReference type="Proteomes" id="UP001268577">
    <property type="component" value="Unassembled WGS sequence"/>
</dbReference>
<evidence type="ECO:0000313" key="1">
    <source>
        <dbReference type="EMBL" id="MDT2835130.1"/>
    </source>
</evidence>
<reference evidence="1" key="1">
    <citation type="submission" date="2023-03" db="EMBL/GenBank/DDBJ databases">
        <authorList>
            <person name="Shen W."/>
            <person name="Cai J."/>
        </authorList>
    </citation>
    <scope>NUCLEOTIDE SEQUENCE</scope>
    <source>
        <strain evidence="1">P96-3</strain>
    </source>
</reference>
<dbReference type="GO" id="GO:0006310">
    <property type="term" value="P:DNA recombination"/>
    <property type="evidence" value="ECO:0007669"/>
    <property type="project" value="InterPro"/>
</dbReference>